<evidence type="ECO:0000313" key="2">
    <source>
        <dbReference type="EMBL" id="MFD1677612.1"/>
    </source>
</evidence>
<dbReference type="RefSeq" id="WP_377945522.1">
    <property type="nucleotide sequence ID" value="NZ_JBHUCX010000095.1"/>
</dbReference>
<comment type="caution">
    <text evidence="2">The sequence shown here is derived from an EMBL/GenBank/DDBJ whole genome shotgun (WGS) entry which is preliminary data.</text>
</comment>
<dbReference type="EMBL" id="JBHUCX010000095">
    <property type="protein sequence ID" value="MFD1677612.1"/>
    <property type="molecule type" value="Genomic_DNA"/>
</dbReference>
<dbReference type="InterPro" id="IPR011009">
    <property type="entry name" value="Kinase-like_dom_sf"/>
</dbReference>
<dbReference type="Gene3D" id="3.90.1200.10">
    <property type="match status" value="1"/>
</dbReference>
<gene>
    <name evidence="2" type="ORF">ACFSB2_23400</name>
</gene>
<evidence type="ECO:0000259" key="1">
    <source>
        <dbReference type="Pfam" id="PF01636"/>
    </source>
</evidence>
<dbReference type="SUPFAM" id="SSF56112">
    <property type="entry name" value="Protein kinase-like (PK-like)"/>
    <property type="match status" value="1"/>
</dbReference>
<organism evidence="2 3">
    <name type="scientific">Alicyclobacillus fodiniaquatilis</name>
    <dbReference type="NCBI Taxonomy" id="1661150"/>
    <lineage>
        <taxon>Bacteria</taxon>
        <taxon>Bacillati</taxon>
        <taxon>Bacillota</taxon>
        <taxon>Bacilli</taxon>
        <taxon>Bacillales</taxon>
        <taxon>Alicyclobacillaceae</taxon>
        <taxon>Alicyclobacillus</taxon>
    </lineage>
</organism>
<keyword evidence="3" id="KW-1185">Reference proteome</keyword>
<dbReference type="Proteomes" id="UP001597079">
    <property type="component" value="Unassembled WGS sequence"/>
</dbReference>
<reference evidence="3" key="1">
    <citation type="journal article" date="2019" name="Int. J. Syst. Evol. Microbiol.">
        <title>The Global Catalogue of Microorganisms (GCM) 10K type strain sequencing project: providing services to taxonomists for standard genome sequencing and annotation.</title>
        <authorList>
            <consortium name="The Broad Institute Genomics Platform"/>
            <consortium name="The Broad Institute Genome Sequencing Center for Infectious Disease"/>
            <person name="Wu L."/>
            <person name="Ma J."/>
        </authorList>
    </citation>
    <scope>NUCLEOTIDE SEQUENCE [LARGE SCALE GENOMIC DNA]</scope>
    <source>
        <strain evidence="3">CGMCC 1.12286</strain>
    </source>
</reference>
<name>A0ABW4JMF8_9BACL</name>
<proteinExistence type="predicted"/>
<dbReference type="Pfam" id="PF01636">
    <property type="entry name" value="APH"/>
    <property type="match status" value="1"/>
</dbReference>
<sequence length="323" mass="36949">MDTQLFHQIVSDQGQLCGDKIIKRTRLYQGRTGRHVERFVIETAAGPASFVFKPSSYPETVGRELWLQQHFLPFVKNVQYPRILATSSGGDVETYWAIYEDAGEISHQFTADDYIAAAKLIPCWHSISVEGLPRAFAHWQGRDPAVIARGILANWQKATGILAVLHLSLDKVNQLRTWVEAIGCDDMQEKVPSHADYHIGNIGISHHRLIVLDWENAHVDSVYCDLYSLLDKTHPHFRKAPLDNEVRLRALDAYVRKRRELGWQGPPDDFVLNYFRYAVVHSIWMLLLICDDLDRGLWNRAHLTLQKEETYGALMACLAYLDG</sequence>
<protein>
    <submittedName>
        <fullName evidence="2">Phosphotransferase family protein</fullName>
    </submittedName>
</protein>
<feature type="domain" description="Aminoglycoside phosphotransferase" evidence="1">
    <location>
        <begin position="35"/>
        <end position="249"/>
    </location>
</feature>
<accession>A0ABW4JMF8</accession>
<dbReference type="InterPro" id="IPR002575">
    <property type="entry name" value="Aminoglycoside_PTrfase"/>
</dbReference>
<evidence type="ECO:0000313" key="3">
    <source>
        <dbReference type="Proteomes" id="UP001597079"/>
    </source>
</evidence>